<dbReference type="SUPFAM" id="SSF75169">
    <property type="entry name" value="DsrEFH-like"/>
    <property type="match status" value="1"/>
</dbReference>
<dbReference type="InterPro" id="IPR027396">
    <property type="entry name" value="DsrEFH-like"/>
</dbReference>
<dbReference type="EMBL" id="BMLT01000001">
    <property type="protein sequence ID" value="GGO77105.1"/>
    <property type="molecule type" value="Genomic_DNA"/>
</dbReference>
<dbReference type="PANTHER" id="PTHR38780">
    <property type="entry name" value="PROTEIN TUSC"/>
    <property type="match status" value="1"/>
</dbReference>
<proteinExistence type="inferred from homology"/>
<dbReference type="Proteomes" id="UP000599578">
    <property type="component" value="Unassembled WGS sequence"/>
</dbReference>
<dbReference type="RefSeq" id="WP_188858113.1">
    <property type="nucleotide sequence ID" value="NZ_BMLT01000001.1"/>
</dbReference>
<evidence type="ECO:0000313" key="3">
    <source>
        <dbReference type="Proteomes" id="UP000599578"/>
    </source>
</evidence>
<dbReference type="NCBIfam" id="NF001238">
    <property type="entry name" value="PRK00211.1"/>
    <property type="match status" value="1"/>
</dbReference>
<comment type="caution">
    <text evidence="2">The sequence shown here is derived from an EMBL/GenBank/DDBJ whole genome shotgun (WGS) entry which is preliminary data.</text>
</comment>
<accession>A0A917Z8P7</accession>
<dbReference type="NCBIfam" id="TIGR03010">
    <property type="entry name" value="sulf_tusC_dsrF"/>
    <property type="match status" value="1"/>
</dbReference>
<sequence length="121" mass="13142">MSHSKTFLIISRRPPYGSSHARDALDTALTTAVFEQPVAMLFQGDGVLQLLKGQEPAAVRQKNLGATLSALPMYDIENLYACADALAQRGLTQDDLILPVQPLDRAGIAALIRNHDVVLNF</sequence>
<dbReference type="InterPro" id="IPR017462">
    <property type="entry name" value="Sulphur_relay_TusC/DsrF"/>
</dbReference>
<evidence type="ECO:0000313" key="2">
    <source>
        <dbReference type="EMBL" id="GGO77105.1"/>
    </source>
</evidence>
<dbReference type="PANTHER" id="PTHR38780:SF1">
    <property type="entry name" value="PROTEIN TUSC"/>
    <property type="match status" value="1"/>
</dbReference>
<evidence type="ECO:0000256" key="1">
    <source>
        <dbReference type="ARBA" id="ARBA00005996"/>
    </source>
</evidence>
<organism evidence="2 3">
    <name type="scientific">Marinobacterium nitratireducens</name>
    <dbReference type="NCBI Taxonomy" id="518897"/>
    <lineage>
        <taxon>Bacteria</taxon>
        <taxon>Pseudomonadati</taxon>
        <taxon>Pseudomonadota</taxon>
        <taxon>Gammaproteobacteria</taxon>
        <taxon>Oceanospirillales</taxon>
        <taxon>Oceanospirillaceae</taxon>
        <taxon>Marinobacterium</taxon>
    </lineage>
</organism>
<protein>
    <submittedName>
        <fullName evidence="2">Sulfurtransferase TusC</fullName>
    </submittedName>
</protein>
<reference evidence="2 3" key="1">
    <citation type="journal article" date="2014" name="Int. J. Syst. Evol. Microbiol.">
        <title>Complete genome sequence of Corynebacterium casei LMG S-19264T (=DSM 44701T), isolated from a smear-ripened cheese.</title>
        <authorList>
            <consortium name="US DOE Joint Genome Institute (JGI-PGF)"/>
            <person name="Walter F."/>
            <person name="Albersmeier A."/>
            <person name="Kalinowski J."/>
            <person name="Ruckert C."/>
        </authorList>
    </citation>
    <scope>NUCLEOTIDE SEQUENCE [LARGE SCALE GENOMIC DNA]</scope>
    <source>
        <strain evidence="2 3">CGMCC 1.7286</strain>
    </source>
</reference>
<comment type="similarity">
    <text evidence="1">Belongs to the DsrF/TusC family.</text>
</comment>
<dbReference type="Gene3D" id="3.40.1260.10">
    <property type="entry name" value="DsrEFH-like"/>
    <property type="match status" value="1"/>
</dbReference>
<dbReference type="AlphaFoldDB" id="A0A917Z8P7"/>
<gene>
    <name evidence="2" type="ORF">GCM10011348_05920</name>
</gene>
<dbReference type="Pfam" id="PF02635">
    <property type="entry name" value="DsrE"/>
    <property type="match status" value="1"/>
</dbReference>
<keyword evidence="3" id="KW-1185">Reference proteome</keyword>
<name>A0A917Z8P7_9GAMM</name>
<dbReference type="InterPro" id="IPR003787">
    <property type="entry name" value="Sulphur_relay_DsrE/F-like"/>
</dbReference>